<dbReference type="EMBL" id="LR586016">
    <property type="protein sequence ID" value="VIP05548.1"/>
    <property type="molecule type" value="Genomic_DNA"/>
</dbReference>
<reference evidence="1" key="1">
    <citation type="submission" date="2019-04" db="EMBL/GenBank/DDBJ databases">
        <authorList>
            <consortium name="Science for Life Laboratories"/>
        </authorList>
    </citation>
    <scope>NUCLEOTIDE SEQUENCE</scope>
    <source>
        <strain evidence="1">MBLW1</strain>
    </source>
</reference>
<evidence type="ECO:0000313" key="1">
    <source>
        <dbReference type="EMBL" id="VIP05548.1"/>
    </source>
</evidence>
<keyword evidence="2" id="KW-1185">Reference proteome</keyword>
<organism evidence="1">
    <name type="scientific">Tuwongella immobilis</name>
    <dbReference type="NCBI Taxonomy" id="692036"/>
    <lineage>
        <taxon>Bacteria</taxon>
        <taxon>Pseudomonadati</taxon>
        <taxon>Planctomycetota</taxon>
        <taxon>Planctomycetia</taxon>
        <taxon>Gemmatales</taxon>
        <taxon>Gemmataceae</taxon>
        <taxon>Tuwongella</taxon>
    </lineage>
</organism>
<dbReference type="Proteomes" id="UP000464378">
    <property type="component" value="Chromosome"/>
</dbReference>
<gene>
    <name evidence="1" type="ORF">GMBLW1_36450</name>
</gene>
<dbReference type="AlphaFoldDB" id="A0A6C2YUY6"/>
<dbReference type="InParanoid" id="A0A6C2YUY6"/>
<dbReference type="EMBL" id="LR593887">
    <property type="protein sequence ID" value="VTS08452.1"/>
    <property type="molecule type" value="Genomic_DNA"/>
</dbReference>
<evidence type="ECO:0000313" key="2">
    <source>
        <dbReference type="Proteomes" id="UP000464378"/>
    </source>
</evidence>
<dbReference type="KEGG" id="tim:GMBLW1_36450"/>
<name>A0A6C2YUY6_9BACT</name>
<dbReference type="RefSeq" id="WP_162660617.1">
    <property type="nucleotide sequence ID" value="NZ_LR593887.1"/>
</dbReference>
<sequence>MSTPSEIRLPTKRLDPTLVELLRSLVPGDRIEIVKIVRVGSREWETKPIQATFRHLNYLATGLATDRVPEDDLIVPMVHFTKDNQELSSISIDERTKVRKLEAAK</sequence>
<accession>A0A6C2YUY6</accession>
<proteinExistence type="predicted"/>
<protein>
    <submittedName>
        <fullName evidence="1">Uncharacterized protein</fullName>
    </submittedName>
</protein>